<feature type="region of interest" description="Disordered" evidence="1">
    <location>
        <begin position="154"/>
        <end position="236"/>
    </location>
</feature>
<dbReference type="Proteomes" id="UP001066276">
    <property type="component" value="Chromosome 5"/>
</dbReference>
<comment type="caution">
    <text evidence="2">The sequence shown here is derived from an EMBL/GenBank/DDBJ whole genome shotgun (WGS) entry which is preliminary data.</text>
</comment>
<evidence type="ECO:0000256" key="1">
    <source>
        <dbReference type="SAM" id="MobiDB-lite"/>
    </source>
</evidence>
<reference evidence="2" key="1">
    <citation type="journal article" date="2022" name="bioRxiv">
        <title>Sequencing and chromosome-scale assembly of the giantPleurodeles waltlgenome.</title>
        <authorList>
            <person name="Brown T."/>
            <person name="Elewa A."/>
            <person name="Iarovenko S."/>
            <person name="Subramanian E."/>
            <person name="Araus A.J."/>
            <person name="Petzold A."/>
            <person name="Susuki M."/>
            <person name="Suzuki K.-i.T."/>
            <person name="Hayashi T."/>
            <person name="Toyoda A."/>
            <person name="Oliveira C."/>
            <person name="Osipova E."/>
            <person name="Leigh N.D."/>
            <person name="Simon A."/>
            <person name="Yun M.H."/>
        </authorList>
    </citation>
    <scope>NUCLEOTIDE SEQUENCE</scope>
    <source>
        <strain evidence="2">20211129_DDA</strain>
        <tissue evidence="2">Liver</tissue>
    </source>
</reference>
<organism evidence="2 3">
    <name type="scientific">Pleurodeles waltl</name>
    <name type="common">Iberian ribbed newt</name>
    <dbReference type="NCBI Taxonomy" id="8319"/>
    <lineage>
        <taxon>Eukaryota</taxon>
        <taxon>Metazoa</taxon>
        <taxon>Chordata</taxon>
        <taxon>Craniata</taxon>
        <taxon>Vertebrata</taxon>
        <taxon>Euteleostomi</taxon>
        <taxon>Amphibia</taxon>
        <taxon>Batrachia</taxon>
        <taxon>Caudata</taxon>
        <taxon>Salamandroidea</taxon>
        <taxon>Salamandridae</taxon>
        <taxon>Pleurodelinae</taxon>
        <taxon>Pleurodeles</taxon>
    </lineage>
</organism>
<proteinExistence type="predicted"/>
<keyword evidence="3" id="KW-1185">Reference proteome</keyword>
<evidence type="ECO:0000313" key="3">
    <source>
        <dbReference type="Proteomes" id="UP001066276"/>
    </source>
</evidence>
<protein>
    <submittedName>
        <fullName evidence="2">Uncharacterized protein</fullName>
    </submittedName>
</protein>
<evidence type="ECO:0000313" key="2">
    <source>
        <dbReference type="EMBL" id="KAJ1157167.1"/>
    </source>
</evidence>
<dbReference type="EMBL" id="JANPWB010000009">
    <property type="protein sequence ID" value="KAJ1157167.1"/>
    <property type="molecule type" value="Genomic_DNA"/>
</dbReference>
<feature type="compositionally biased region" description="Basic and acidic residues" evidence="1">
    <location>
        <begin position="175"/>
        <end position="203"/>
    </location>
</feature>
<name>A0AAV7RXI7_PLEWA</name>
<dbReference type="AlphaFoldDB" id="A0AAV7RXI7"/>
<accession>A0AAV7RXI7</accession>
<sequence length="236" mass="26302">MSSGSPILNGEQVNNLLIAQQLTKQVAVKCRDDHVTLGNRYANKTAKHCAHNVCTFNGEFTNEGMDETNFNLLLTTADNWDEVKRLQEEVSEEEQQGWVRAGCVKRVNDIWVIMNGRPELPNSLPPVAQHFHGSAHIGRDAMDAYDCRCPRGVHKEDDEAGTTLENPDIRVPAGTKREDRLKGGVEEDAEKQGREENAESTGDREEEADSTGDTGTAWFPEELLSKEGRRKKEGRG</sequence>
<gene>
    <name evidence="2" type="ORF">NDU88_009882</name>
</gene>